<gene>
    <name evidence="2" type="ordered locus">BCE33L1720</name>
</gene>
<protein>
    <recommendedName>
        <fullName evidence="1">DUF6875 domain-containing protein</fullName>
    </recommendedName>
</protein>
<dbReference type="KEGG" id="bcz:BCE33L1720"/>
<dbReference type="PATRIC" id="fig|288681.22.peg.3818"/>
<dbReference type="InterPro" id="IPR049240">
    <property type="entry name" value="DUF6875"/>
</dbReference>
<evidence type="ECO:0000259" key="1">
    <source>
        <dbReference type="Pfam" id="PF21780"/>
    </source>
</evidence>
<dbReference type="EMBL" id="CP000001">
    <property type="protein sequence ID" value="AAU18530.1"/>
    <property type="molecule type" value="Genomic_DNA"/>
</dbReference>
<dbReference type="Proteomes" id="UP000002612">
    <property type="component" value="Chromosome"/>
</dbReference>
<dbReference type="Pfam" id="PF21780">
    <property type="entry name" value="DUF6875"/>
    <property type="match status" value="1"/>
</dbReference>
<dbReference type="RefSeq" id="WP_001101427.1">
    <property type="nucleotide sequence ID" value="NC_006274.1"/>
</dbReference>
<feature type="domain" description="DUF6875" evidence="1">
    <location>
        <begin position="33"/>
        <end position="199"/>
    </location>
</feature>
<organism evidence="2 3">
    <name type="scientific">Bacillus cereus (strain ZK / E33L)</name>
    <dbReference type="NCBI Taxonomy" id="288681"/>
    <lineage>
        <taxon>Bacteria</taxon>
        <taxon>Bacillati</taxon>
        <taxon>Bacillota</taxon>
        <taxon>Bacilli</taxon>
        <taxon>Bacillales</taxon>
        <taxon>Bacillaceae</taxon>
        <taxon>Bacillus</taxon>
        <taxon>Bacillus cereus group</taxon>
    </lineage>
</organism>
<sequence length="219" mass="25228">MNVKSKLVSLKELTENSDVIKRKEIKNVLNYLDFCAKPHPEKGAKGAVCPFLPFAIQEDTIYCSFIEDEVNSEDQMRGIIEESILEFKELKMKNEVLEKYKTLLIVFLNNKSLGNMLGNLHQEYKRQLVYEGVMIGDFYSTNKKVGLYSSKFKPLVCDVPMMAIRNLIKEDFPFLISENDSDADKLEFLNGYKHALSDRLNERDLTRVKNAISELSVLK</sequence>
<evidence type="ECO:0000313" key="2">
    <source>
        <dbReference type="EMBL" id="AAU18530.1"/>
    </source>
</evidence>
<accession>Q63CQ2</accession>
<proteinExistence type="predicted"/>
<reference evidence="3" key="1">
    <citation type="journal article" date="2006" name="J. Bacteriol.">
        <title>Pathogenomic sequence analysis of Bacillus cereus and Bacillus thuringiensis isolates closely related to Bacillus anthracis.</title>
        <authorList>
            <person name="Han C.S."/>
            <person name="Xie G."/>
            <person name="Challacombe J.F."/>
            <person name="Altherr M.R."/>
            <person name="Bhotika S.S."/>
            <person name="Brown N."/>
            <person name="Bruce D."/>
            <person name="Campbell C.S."/>
            <person name="Campbell M.L."/>
            <person name="Chen J."/>
            <person name="Chertkov O."/>
            <person name="Cleland C."/>
            <person name="Dimitrijevic M."/>
            <person name="Doggett N.A."/>
            <person name="Fawcett J.J."/>
            <person name="Glavina T."/>
            <person name="Goodwin L.A."/>
            <person name="Green L.D."/>
            <person name="Hill K.K."/>
            <person name="Hitchcock P."/>
            <person name="Jackson P.J."/>
            <person name="Keim P."/>
            <person name="Kewalramani A.R."/>
            <person name="Longmire J."/>
            <person name="Lucas S."/>
            <person name="Malfatti S."/>
            <person name="McMurry K."/>
            <person name="Meincke L.J."/>
            <person name="Misra M."/>
            <person name="Moseman B.L."/>
            <person name="Mundt M."/>
            <person name="Munk A.C."/>
            <person name="Okinaka R.T."/>
            <person name="Parson-Quintana B."/>
            <person name="Reilly L.P."/>
            <person name="Richardson P."/>
            <person name="Robinson D.L."/>
            <person name="Rubin E."/>
            <person name="Saunders E."/>
            <person name="Tapia R."/>
            <person name="Tesmer J.G."/>
            <person name="Thayer N."/>
            <person name="Thompson L.S."/>
            <person name="Tice H."/>
            <person name="Ticknor L.O."/>
            <person name="Wills P.L."/>
            <person name="Brettin T.S."/>
            <person name="Gilna P."/>
        </authorList>
    </citation>
    <scope>NUCLEOTIDE SEQUENCE [LARGE SCALE GENOMIC DNA]</scope>
    <source>
        <strain evidence="3">ZK / E33L</strain>
    </source>
</reference>
<evidence type="ECO:0000313" key="3">
    <source>
        <dbReference type="Proteomes" id="UP000002612"/>
    </source>
</evidence>
<name>Q63CQ2_BACCZ</name>
<dbReference type="AlphaFoldDB" id="Q63CQ2"/>